<sequence length="898" mass="92430">MSDGWRTATVVGSVVTTCSILSVLIGLPLLHTHVQKVTSVMLAEVEMCKAESQDIWKQMPFSRTKILTKRQSPYGNYGATPAGSCCACTQGAPGPRGAKGEDGEGGNDGLPGRDGQNGRSGKYLPAPPPGSNACQKCPPGPPGPPGLPGAKGPRGPPGREGTSGRSGEDNRPGPPGPPGIRGEPGPPGPKGPTGDRGKVLNGAPPGPTGPPGKVGARGPPGGKGHDGKPGIGGQQGIRGSVGSRGDAGNPGLPGPQGPKGEPGHPGSCSHCEQRQAPSPQPQPQPAPGYDAPPAAPPIAISEVTKSRRTQVASQGFGKQSDLAQASRRRRREKCATRLSMFIFVERLLLVSIAYRLCHLATAQQFQCPQQGQTPVLTPQGNNQQCFNLGSANECPVGSICVSASNGGGFLICCTSSTSTPVCPNNAVPQASANGFVPCQINFPQTCNTGFSCVPAVNNPQITLCCSGTTSAATCPANFAPALDALGNSINCSPAQPAGCPAGSSCMQATANSGFICCRSSTVERVCPNNQNALLSPSGSLVPCNGPGAPCDTAGFTCQLSTTVAQYICCGNEITSSGATCLDGRVTYQQVSGQTYTCDVGSASTTRCPFGYDCATSTQVNVFVCCLTGSTTPSPSGSYQCPSGWSAYLNEVNHEARSCSGVFDMSCPAGFSCTPATSSSQYVCCRLASVLACINNQAYLSNGHPRLCSTARVNQCPRGYSCQQSTNPTVTICCTSSTLALSPVKIKEEAFCMDGQPPYGTDCPYIGLKDGCSGGYSCQMSTTGTNVCCLEEKTTIRRQPNGSPRCIGHFTPSRPVSPEACAHANPCDPANRPPTAPSAAVRPRTSRGVSTAPRRKSTEEHCVEDSDCDPAFSCKPSLLVGVQICCSSDDRKKKEPTRT</sequence>
<dbReference type="GO" id="GO:0042302">
    <property type="term" value="F:structural constituent of cuticle"/>
    <property type="evidence" value="ECO:0007669"/>
    <property type="project" value="InterPro"/>
</dbReference>
<dbReference type="EMBL" id="CAJGYM010000061">
    <property type="protein sequence ID" value="CAD6195821.1"/>
    <property type="molecule type" value="Genomic_DNA"/>
</dbReference>
<dbReference type="PANTHER" id="PTHR24637:SF420">
    <property type="entry name" value="NEMATODE CUTICLE COLLAGEN N-TERMINAL DOMAIN-CONTAINING PROTEIN"/>
    <property type="match status" value="1"/>
</dbReference>
<proteinExistence type="predicted"/>
<dbReference type="SMART" id="SM01088">
    <property type="entry name" value="Col_cuticle_N"/>
    <property type="match status" value="1"/>
</dbReference>
<keyword evidence="8" id="KW-1185">Reference proteome</keyword>
<keyword evidence="3" id="KW-1015">Disulfide bond</keyword>
<keyword evidence="2" id="KW-0677">Repeat</keyword>
<feature type="transmembrane region" description="Helical" evidence="5">
    <location>
        <begin position="6"/>
        <end position="30"/>
    </location>
</feature>
<feature type="compositionally biased region" description="Pro residues" evidence="4">
    <location>
        <begin position="138"/>
        <end position="147"/>
    </location>
</feature>
<dbReference type="Proteomes" id="UP000835052">
    <property type="component" value="Unassembled WGS sequence"/>
</dbReference>
<dbReference type="PANTHER" id="PTHR24637">
    <property type="entry name" value="COLLAGEN"/>
    <property type="match status" value="1"/>
</dbReference>
<accession>A0A8S1HNH2</accession>
<evidence type="ECO:0000256" key="5">
    <source>
        <dbReference type="SAM" id="Phobius"/>
    </source>
</evidence>
<dbReference type="SMART" id="SM00289">
    <property type="entry name" value="WR1"/>
    <property type="match status" value="9"/>
</dbReference>
<dbReference type="OrthoDB" id="5776602at2759"/>
<keyword evidence="5" id="KW-0812">Transmembrane</keyword>
<keyword evidence="5" id="KW-0472">Membrane</keyword>
<feature type="compositionally biased region" description="Pro residues" evidence="4">
    <location>
        <begin position="172"/>
        <end position="190"/>
    </location>
</feature>
<dbReference type="InterPro" id="IPR002486">
    <property type="entry name" value="Col_cuticle_N"/>
</dbReference>
<comment type="caution">
    <text evidence="7">The sequence shown here is derived from an EMBL/GenBank/DDBJ whole genome shotgun (WGS) entry which is preliminary data.</text>
</comment>
<evidence type="ECO:0000256" key="4">
    <source>
        <dbReference type="SAM" id="MobiDB-lite"/>
    </source>
</evidence>
<name>A0A8S1HNH2_9PELO</name>
<dbReference type="AlphaFoldDB" id="A0A8S1HNH2"/>
<keyword evidence="5" id="KW-1133">Transmembrane helix</keyword>
<evidence type="ECO:0000313" key="8">
    <source>
        <dbReference type="Proteomes" id="UP000835052"/>
    </source>
</evidence>
<comment type="subunit">
    <text evidence="1">Collagen polypeptide chains are complexed within the cuticle by disulfide bonds and other types of covalent cross-links.</text>
</comment>
<evidence type="ECO:0000259" key="6">
    <source>
        <dbReference type="SMART" id="SM01088"/>
    </source>
</evidence>
<feature type="compositionally biased region" description="Low complexity" evidence="4">
    <location>
        <begin position="148"/>
        <end position="165"/>
    </location>
</feature>
<reference evidence="7" key="1">
    <citation type="submission" date="2020-10" db="EMBL/GenBank/DDBJ databases">
        <authorList>
            <person name="Kikuchi T."/>
        </authorList>
    </citation>
    <scope>NUCLEOTIDE SEQUENCE</scope>
    <source>
        <strain evidence="7">NKZ352</strain>
    </source>
</reference>
<feature type="region of interest" description="Disordered" evidence="4">
    <location>
        <begin position="92"/>
        <end position="327"/>
    </location>
</feature>
<evidence type="ECO:0000256" key="2">
    <source>
        <dbReference type="ARBA" id="ARBA00022737"/>
    </source>
</evidence>
<dbReference type="InterPro" id="IPR028150">
    <property type="entry name" value="Lustrin_cystein"/>
</dbReference>
<feature type="compositionally biased region" description="Polar residues" evidence="4">
    <location>
        <begin position="309"/>
        <end position="323"/>
    </location>
</feature>
<protein>
    <recommendedName>
        <fullName evidence="6">Nematode cuticle collagen N-terminal domain-containing protein</fullName>
    </recommendedName>
</protein>
<evidence type="ECO:0000313" key="7">
    <source>
        <dbReference type="EMBL" id="CAD6195821.1"/>
    </source>
</evidence>
<dbReference type="InterPro" id="IPR008160">
    <property type="entry name" value="Collagen"/>
</dbReference>
<evidence type="ECO:0000256" key="1">
    <source>
        <dbReference type="ARBA" id="ARBA00011518"/>
    </source>
</evidence>
<feature type="domain" description="Nematode cuticle collagen N-terminal" evidence="6">
    <location>
        <begin position="9"/>
        <end position="59"/>
    </location>
</feature>
<gene>
    <name evidence="7" type="ORF">CAUJ_LOCUS11740</name>
</gene>
<organism evidence="7 8">
    <name type="scientific">Caenorhabditis auriculariae</name>
    <dbReference type="NCBI Taxonomy" id="2777116"/>
    <lineage>
        <taxon>Eukaryota</taxon>
        <taxon>Metazoa</taxon>
        <taxon>Ecdysozoa</taxon>
        <taxon>Nematoda</taxon>
        <taxon>Chromadorea</taxon>
        <taxon>Rhabditida</taxon>
        <taxon>Rhabditina</taxon>
        <taxon>Rhabditomorpha</taxon>
        <taxon>Rhabditoidea</taxon>
        <taxon>Rhabditidae</taxon>
        <taxon>Peloderinae</taxon>
        <taxon>Caenorhabditis</taxon>
    </lineage>
</organism>
<evidence type="ECO:0000256" key="3">
    <source>
        <dbReference type="ARBA" id="ARBA00023157"/>
    </source>
</evidence>
<dbReference type="Pfam" id="PF01391">
    <property type="entry name" value="Collagen"/>
    <property type="match status" value="1"/>
</dbReference>
<feature type="region of interest" description="Disordered" evidence="4">
    <location>
        <begin position="830"/>
        <end position="857"/>
    </location>
</feature>
<dbReference type="Pfam" id="PF01484">
    <property type="entry name" value="Col_cuticle_N"/>
    <property type="match status" value="1"/>
</dbReference>
<dbReference type="Pfam" id="PF14625">
    <property type="entry name" value="Lustrin_cystein"/>
    <property type="match status" value="5"/>
</dbReference>
<dbReference type="InterPro" id="IPR006150">
    <property type="entry name" value="Cys_repeat_1"/>
</dbReference>